<dbReference type="AlphaFoldDB" id="A0A9P5CAR6"/>
<comment type="caution">
    <text evidence="1">The sequence shown here is derived from an EMBL/GenBank/DDBJ whole genome shotgun (WGS) entry which is preliminary data.</text>
</comment>
<organism evidence="1 2">
    <name type="scientific">Trichoderma lentiforme</name>
    <dbReference type="NCBI Taxonomy" id="1567552"/>
    <lineage>
        <taxon>Eukaryota</taxon>
        <taxon>Fungi</taxon>
        <taxon>Dikarya</taxon>
        <taxon>Ascomycota</taxon>
        <taxon>Pezizomycotina</taxon>
        <taxon>Sordariomycetes</taxon>
        <taxon>Hypocreomycetidae</taxon>
        <taxon>Hypocreales</taxon>
        <taxon>Hypocreaceae</taxon>
        <taxon>Trichoderma</taxon>
    </lineage>
</organism>
<accession>A0A9P5CAR6</accession>
<protein>
    <submittedName>
        <fullName evidence="1">Uncharacterized protein</fullName>
    </submittedName>
</protein>
<proteinExistence type="predicted"/>
<reference evidence="1 2" key="1">
    <citation type="submission" date="2018-06" db="EMBL/GenBank/DDBJ databases">
        <title>Genome analysis of cellulolytic fungus Trichoderma lentiforme CFAM-422.</title>
        <authorList>
            <person name="Steindorff A.S."/>
            <person name="Formighieri E.F."/>
            <person name="Midorikawa G.E.O."/>
            <person name="Tamietti M.S."/>
            <person name="Ramos E.Z."/>
            <person name="Silva A.S."/>
            <person name="Bon E.P.S."/>
            <person name="Mendes T.D."/>
            <person name="Damaso M.C.T."/>
            <person name="Favaro L.C.L."/>
        </authorList>
    </citation>
    <scope>NUCLEOTIDE SEQUENCE [LARGE SCALE GENOMIC DNA]</scope>
    <source>
        <strain evidence="1 2">CFAM-422</strain>
    </source>
</reference>
<gene>
    <name evidence="1" type="ORF">CFAM422_007511</name>
</gene>
<sequence length="212" mass="22711">MSACGFNQEMTCVCCTGARGPCTDGLPLSASTGHVPPMAAPRSHDWCLCSLFAGLSGPGRCTRAGLALPMHENEPAQAAMAYKNQQRTTAAASKAGYCTSTDADRGCSAAFAGTDYSNSLEYNCCESFVRPREDATGPLSVGGAWQYFQLWQKPPGPGSIQAWAGTTRIVDLACMRECAGTARTENKECVWWPQESRYGLMLMAAPKLSWIE</sequence>
<evidence type="ECO:0000313" key="1">
    <source>
        <dbReference type="EMBL" id="KAF3068838.1"/>
    </source>
</evidence>
<keyword evidence="2" id="KW-1185">Reference proteome</keyword>
<dbReference type="EMBL" id="QLNT01000013">
    <property type="protein sequence ID" value="KAF3068838.1"/>
    <property type="molecule type" value="Genomic_DNA"/>
</dbReference>
<evidence type="ECO:0000313" key="2">
    <source>
        <dbReference type="Proteomes" id="UP000801864"/>
    </source>
</evidence>
<dbReference type="Proteomes" id="UP000801864">
    <property type="component" value="Unassembled WGS sequence"/>
</dbReference>
<name>A0A9P5CAR6_9HYPO</name>